<dbReference type="InterPro" id="IPR002173">
    <property type="entry name" value="Carboh/pur_kinase_PfkB_CS"/>
</dbReference>
<dbReference type="KEGG" id="chn:A605_08375"/>
<reference evidence="8 9" key="1">
    <citation type="journal article" date="2012" name="Stand. Genomic Sci.">
        <title>Genome sequence of the halotolerant bacterium Corynebacterium halotolerans type strain YIM 70093(T) (= DSM 44683(T)).</title>
        <authorList>
            <person name="Ruckert C."/>
            <person name="Albersmeier A."/>
            <person name="Al-Dilaimi A."/>
            <person name="Niehaus K."/>
            <person name="Szczepanowski R."/>
            <person name="Kalinowski J."/>
        </authorList>
    </citation>
    <scope>NUCLEOTIDE SEQUENCE [LARGE SCALE GENOMIC DNA]</scope>
    <source>
        <strain evidence="8">YIM 70093</strain>
    </source>
</reference>
<dbReference type="HOGENOM" id="CLU_050013_0_0_11"/>
<keyword evidence="2 6" id="KW-0808">Transferase</keyword>
<evidence type="ECO:0000256" key="5">
    <source>
        <dbReference type="ARBA" id="ARBA00022840"/>
    </source>
</evidence>
<keyword evidence="5" id="KW-0067">ATP-binding</keyword>
<dbReference type="GO" id="GO:0005524">
    <property type="term" value="F:ATP binding"/>
    <property type="evidence" value="ECO:0007669"/>
    <property type="project" value="UniProtKB-KW"/>
</dbReference>
<dbReference type="GO" id="GO:0005829">
    <property type="term" value="C:cytosol"/>
    <property type="evidence" value="ECO:0007669"/>
    <property type="project" value="TreeGrafter"/>
</dbReference>
<evidence type="ECO:0000256" key="4">
    <source>
        <dbReference type="ARBA" id="ARBA00022777"/>
    </source>
</evidence>
<dbReference type="Proteomes" id="UP000011723">
    <property type="component" value="Chromosome"/>
</dbReference>
<dbReference type="STRING" id="1121362.A605_08375"/>
<dbReference type="OrthoDB" id="9801219at2"/>
<gene>
    <name evidence="8" type="ORF">A605_08375</name>
</gene>
<dbReference type="eggNOG" id="COG1105">
    <property type="taxonomic scope" value="Bacteria"/>
</dbReference>
<keyword evidence="9" id="KW-1185">Reference proteome</keyword>
<dbReference type="CDD" id="cd01164">
    <property type="entry name" value="FruK_PfkB_like"/>
    <property type="match status" value="1"/>
</dbReference>
<dbReference type="InterPro" id="IPR011611">
    <property type="entry name" value="PfkB_dom"/>
</dbReference>
<accession>M1NT76</accession>
<dbReference type="RefSeq" id="WP_015401096.1">
    <property type="nucleotide sequence ID" value="NC_020302.1"/>
</dbReference>
<sequence>MILTLTPNPSMDTTMQLQGPLKRGAVQRPDTVTRVAGGKGVNVTHAVHLAGEETLAVFPARDNDPFIALVMEAGLPYRSVPVAESVRINNTLAEPDGTTTKINGPGAFINRETRLRIKGLVVELAGEADWIVMAGSLPPGIPATWYTTLVNAVRSVHPDVPIAVDTSDAAMVELGRGLEDAAPTLIKPNGMELGQLVGEDGDALETAAADGDLAPVVAAARRVLDRGVREVLVTLGAAGAVLVTAEGTWHASPPPTTVNSTVGAGDSSLAGYIMARRAGASPADCLARAVAYGSAATALPGTTLPTPDLVNLADTHVRAVPASR</sequence>
<dbReference type="InterPro" id="IPR029056">
    <property type="entry name" value="Ribokinase-like"/>
</dbReference>
<dbReference type="PIRSF" id="PIRSF000535">
    <property type="entry name" value="1PFK/6PFK/LacC"/>
    <property type="match status" value="1"/>
</dbReference>
<protein>
    <submittedName>
        <fullName evidence="8">1-phosphofructokinase</fullName>
    </submittedName>
</protein>
<dbReference type="EMBL" id="CP003697">
    <property type="protein sequence ID" value="AGF72677.1"/>
    <property type="molecule type" value="Genomic_DNA"/>
</dbReference>
<dbReference type="InterPro" id="IPR017583">
    <property type="entry name" value="Tagatose/fructose_Pkinase"/>
</dbReference>
<dbReference type="GO" id="GO:0008443">
    <property type="term" value="F:phosphofructokinase activity"/>
    <property type="evidence" value="ECO:0007669"/>
    <property type="project" value="TreeGrafter"/>
</dbReference>
<keyword evidence="3" id="KW-0547">Nucleotide-binding</keyword>
<dbReference type="SUPFAM" id="SSF53613">
    <property type="entry name" value="Ribokinase-like"/>
    <property type="match status" value="1"/>
</dbReference>
<dbReference type="NCBIfam" id="TIGR03168">
    <property type="entry name" value="1-PFK"/>
    <property type="match status" value="1"/>
</dbReference>
<comment type="similarity">
    <text evidence="1">Belongs to the carbohydrate kinase PfkB family.</text>
</comment>
<evidence type="ECO:0000256" key="3">
    <source>
        <dbReference type="ARBA" id="ARBA00022741"/>
    </source>
</evidence>
<dbReference type="PATRIC" id="fig|1121362.3.peg.1691"/>
<evidence type="ECO:0000313" key="9">
    <source>
        <dbReference type="Proteomes" id="UP000011723"/>
    </source>
</evidence>
<feature type="domain" description="Carbohydrate kinase PfkB" evidence="7">
    <location>
        <begin position="10"/>
        <end position="308"/>
    </location>
</feature>
<proteinExistence type="inferred from homology"/>
<name>M1NT76_9CORY</name>
<dbReference type="AlphaFoldDB" id="M1NT76"/>
<organism evidence="8 9">
    <name type="scientific">Corynebacterium halotolerans YIM 70093 = DSM 44683</name>
    <dbReference type="NCBI Taxonomy" id="1121362"/>
    <lineage>
        <taxon>Bacteria</taxon>
        <taxon>Bacillati</taxon>
        <taxon>Actinomycetota</taxon>
        <taxon>Actinomycetes</taxon>
        <taxon>Mycobacteriales</taxon>
        <taxon>Corynebacteriaceae</taxon>
        <taxon>Corynebacterium</taxon>
    </lineage>
</organism>
<evidence type="ECO:0000256" key="2">
    <source>
        <dbReference type="ARBA" id="ARBA00022679"/>
    </source>
</evidence>
<keyword evidence="4 8" id="KW-0418">Kinase</keyword>
<dbReference type="PANTHER" id="PTHR46566">
    <property type="entry name" value="1-PHOSPHOFRUCTOKINASE-RELATED"/>
    <property type="match status" value="1"/>
</dbReference>
<evidence type="ECO:0000256" key="6">
    <source>
        <dbReference type="PIRNR" id="PIRNR000535"/>
    </source>
</evidence>
<evidence type="ECO:0000256" key="1">
    <source>
        <dbReference type="ARBA" id="ARBA00010688"/>
    </source>
</evidence>
<dbReference type="PANTHER" id="PTHR46566:SF5">
    <property type="entry name" value="1-PHOSPHOFRUCTOKINASE"/>
    <property type="match status" value="1"/>
</dbReference>
<dbReference type="PROSITE" id="PS00584">
    <property type="entry name" value="PFKB_KINASES_2"/>
    <property type="match status" value="1"/>
</dbReference>
<evidence type="ECO:0000259" key="7">
    <source>
        <dbReference type="Pfam" id="PF00294"/>
    </source>
</evidence>
<dbReference type="Pfam" id="PF00294">
    <property type="entry name" value="PfkB"/>
    <property type="match status" value="1"/>
</dbReference>
<evidence type="ECO:0000313" key="8">
    <source>
        <dbReference type="EMBL" id="AGF72677.1"/>
    </source>
</evidence>
<dbReference type="Gene3D" id="3.40.1190.20">
    <property type="match status" value="1"/>
</dbReference>